<protein>
    <submittedName>
        <fullName evidence="8">Galactose-binding like protein</fullName>
    </submittedName>
</protein>
<dbReference type="GO" id="GO:0005680">
    <property type="term" value="C:anaphase-promoting complex"/>
    <property type="evidence" value="ECO:0007669"/>
    <property type="project" value="InterPro"/>
</dbReference>
<evidence type="ECO:0000256" key="5">
    <source>
        <dbReference type="ARBA" id="ARBA00023306"/>
    </source>
</evidence>
<keyword evidence="4" id="KW-0833">Ubl conjugation pathway</keyword>
<feature type="compositionally biased region" description="Polar residues" evidence="6">
    <location>
        <begin position="51"/>
        <end position="65"/>
    </location>
</feature>
<dbReference type="Proteomes" id="UP000092555">
    <property type="component" value="Unassembled WGS sequence"/>
</dbReference>
<keyword evidence="2" id="KW-0132">Cell division</keyword>
<evidence type="ECO:0000256" key="3">
    <source>
        <dbReference type="ARBA" id="ARBA00022776"/>
    </source>
</evidence>
<dbReference type="STRING" id="869754.A0A1A0H8A3"/>
<dbReference type="Pfam" id="PF03256">
    <property type="entry name" value="ANAPC10"/>
    <property type="match status" value="2"/>
</dbReference>
<dbReference type="EMBL" id="LXTC01000005">
    <property type="protein sequence ID" value="OBA20117.1"/>
    <property type="molecule type" value="Genomic_DNA"/>
</dbReference>
<dbReference type="SUPFAM" id="SSF49785">
    <property type="entry name" value="Galactose-binding domain-like"/>
    <property type="match status" value="1"/>
</dbReference>
<keyword evidence="5" id="KW-0131">Cell cycle</keyword>
<name>A0A1A0H8A3_9ASCO</name>
<dbReference type="Gene3D" id="2.60.120.260">
    <property type="entry name" value="Galactose-binding domain-like"/>
    <property type="match status" value="1"/>
</dbReference>
<dbReference type="OrthoDB" id="24948at2759"/>
<reference evidence="8 9" key="1">
    <citation type="submission" date="2016-05" db="EMBL/GenBank/DDBJ databases">
        <title>Comparative genomics of biotechnologically important yeasts.</title>
        <authorList>
            <consortium name="DOE Joint Genome Institute"/>
            <person name="Riley R."/>
            <person name="Haridas S."/>
            <person name="Wolfe K.H."/>
            <person name="Lopes M.R."/>
            <person name="Hittinger C.T."/>
            <person name="Goker M."/>
            <person name="Salamov A."/>
            <person name="Wisecaver J."/>
            <person name="Long T.M."/>
            <person name="Aerts A.L."/>
            <person name="Barry K."/>
            <person name="Choi C."/>
            <person name="Clum A."/>
            <person name="Coughlan A.Y."/>
            <person name="Deshpande S."/>
            <person name="Douglass A.P."/>
            <person name="Hanson S.J."/>
            <person name="Klenk H.-P."/>
            <person name="LaButti K."/>
            <person name="Lapidus A."/>
            <person name="Lindquist E."/>
            <person name="Lipzen A."/>
            <person name="Meier-kolthoff J.P."/>
            <person name="Ohm R.A."/>
            <person name="Otillar R.P."/>
            <person name="Pangilinan J."/>
            <person name="Peng Y."/>
            <person name="Rokas A."/>
            <person name="Rosa C.A."/>
            <person name="Scheuner C."/>
            <person name="Sibirny A.A."/>
            <person name="Slot J.C."/>
            <person name="Stielow J.B."/>
            <person name="Sun H."/>
            <person name="Kurtzman C.P."/>
            <person name="Blackwell M."/>
            <person name="Grigoriev I.V."/>
            <person name="Jeffries T.W."/>
        </authorList>
    </citation>
    <scope>NUCLEOTIDE SEQUENCE [LARGE SCALE GENOMIC DNA]</scope>
    <source>
        <strain evidence="8 9">NRRL YB-4993</strain>
    </source>
</reference>
<dbReference type="AlphaFoldDB" id="A0A1A0H8A3"/>
<organism evidence="8 9">
    <name type="scientific">Metschnikowia bicuspidata var. bicuspidata NRRL YB-4993</name>
    <dbReference type="NCBI Taxonomy" id="869754"/>
    <lineage>
        <taxon>Eukaryota</taxon>
        <taxon>Fungi</taxon>
        <taxon>Dikarya</taxon>
        <taxon>Ascomycota</taxon>
        <taxon>Saccharomycotina</taxon>
        <taxon>Pichiomycetes</taxon>
        <taxon>Metschnikowiaceae</taxon>
        <taxon>Metschnikowia</taxon>
    </lineage>
</organism>
<feature type="region of interest" description="Disordered" evidence="6">
    <location>
        <begin position="35"/>
        <end position="65"/>
    </location>
</feature>
<keyword evidence="3" id="KW-0498">Mitosis</keyword>
<dbReference type="PROSITE" id="PS51284">
    <property type="entry name" value="DOC"/>
    <property type="match status" value="1"/>
</dbReference>
<dbReference type="RefSeq" id="XP_018710642.1">
    <property type="nucleotide sequence ID" value="XM_018857882.1"/>
</dbReference>
<evidence type="ECO:0000313" key="9">
    <source>
        <dbReference type="Proteomes" id="UP000092555"/>
    </source>
</evidence>
<dbReference type="PANTHER" id="PTHR12936:SF0">
    <property type="entry name" value="ANAPHASE-PROMOTING COMPLEX SUBUNIT 10"/>
    <property type="match status" value="1"/>
</dbReference>
<dbReference type="InterPro" id="IPR016901">
    <property type="entry name" value="APC10/Doc1"/>
</dbReference>
<gene>
    <name evidence="8" type="ORF">METBIDRAFT_45135</name>
</gene>
<evidence type="ECO:0000256" key="4">
    <source>
        <dbReference type="ARBA" id="ARBA00022786"/>
    </source>
</evidence>
<feature type="domain" description="DOC" evidence="7">
    <location>
        <begin position="64"/>
        <end position="266"/>
    </location>
</feature>
<dbReference type="InterPro" id="IPR004939">
    <property type="entry name" value="APC_su10/DOC_dom"/>
</dbReference>
<dbReference type="GO" id="GO:0070979">
    <property type="term" value="P:protein K11-linked ubiquitination"/>
    <property type="evidence" value="ECO:0007669"/>
    <property type="project" value="TreeGrafter"/>
</dbReference>
<dbReference type="GO" id="GO:0031145">
    <property type="term" value="P:anaphase-promoting complex-dependent catabolic process"/>
    <property type="evidence" value="ECO:0007669"/>
    <property type="project" value="InterPro"/>
</dbReference>
<evidence type="ECO:0000256" key="2">
    <source>
        <dbReference type="ARBA" id="ARBA00022618"/>
    </source>
</evidence>
<dbReference type="GO" id="GO:0051301">
    <property type="term" value="P:cell division"/>
    <property type="evidence" value="ECO:0007669"/>
    <property type="project" value="UniProtKB-KW"/>
</dbReference>
<comment type="caution">
    <text evidence="8">The sequence shown here is derived from an EMBL/GenBank/DDBJ whole genome shotgun (WGS) entry which is preliminary data.</text>
</comment>
<sequence>MNYYDTPHAQDILRAEVLHASSYSDIDRDALHDLNLNDNSNDVENSDQNHNSESMGSTSADHPTLEQTQRLSYAKGLEEIETLQLLDLSPLATWRLSSHKQGHGLQQLRDDSPDTFWQSDGSTEINVEHLSSPDTALLSRPHSILLQFSKKVSLERISIFTNYQLDESYTPLKIKIMAGGSNWDLMEVCLVDFEKPMGWSHIIFKGVRGDGLLKCFVVRMIILANHQDGKDSHIRAIRCFGKKSNVSSITALFAEPSFPIQKTPISTGFSNESGILLNNQELYDQMLYRAGLLNSPEAILFEGTEEENEAELTYDPATSQILSNVNEVLGFNLGFESLELKSVSSIR</sequence>
<dbReference type="CDD" id="cd08366">
    <property type="entry name" value="APC10"/>
    <property type="match status" value="1"/>
</dbReference>
<proteinExistence type="inferred from homology"/>
<evidence type="ECO:0000259" key="7">
    <source>
        <dbReference type="PROSITE" id="PS51284"/>
    </source>
</evidence>
<dbReference type="InterPro" id="IPR008979">
    <property type="entry name" value="Galactose-bd-like_sf"/>
</dbReference>
<evidence type="ECO:0000313" key="8">
    <source>
        <dbReference type="EMBL" id="OBA20117.1"/>
    </source>
</evidence>
<accession>A0A1A0H8A3</accession>
<dbReference type="GeneID" id="30030858"/>
<evidence type="ECO:0000256" key="6">
    <source>
        <dbReference type="SAM" id="MobiDB-lite"/>
    </source>
</evidence>
<keyword evidence="9" id="KW-1185">Reference proteome</keyword>
<dbReference type="SMART" id="SM01337">
    <property type="entry name" value="APC10"/>
    <property type="match status" value="1"/>
</dbReference>
<dbReference type="PANTHER" id="PTHR12936">
    <property type="entry name" value="ANAPHASE-PROMOTING COMPLEX 10"/>
    <property type="match status" value="1"/>
</dbReference>
<evidence type="ECO:0000256" key="1">
    <source>
        <dbReference type="ARBA" id="ARBA00006762"/>
    </source>
</evidence>
<feature type="compositionally biased region" description="Low complexity" evidence="6">
    <location>
        <begin position="35"/>
        <end position="49"/>
    </location>
</feature>
<comment type="similarity">
    <text evidence="1">Belongs to the APC10 family.</text>
</comment>